<protein>
    <recommendedName>
        <fullName evidence="8">Protein Wnt</fullName>
    </recommendedName>
</protein>
<evidence type="ECO:0000313" key="10">
    <source>
        <dbReference type="EMBL" id="VEL24386.1"/>
    </source>
</evidence>
<dbReference type="AlphaFoldDB" id="A0A3S5AAV0"/>
<evidence type="ECO:0000256" key="5">
    <source>
        <dbReference type="ARBA" id="ARBA00022530"/>
    </source>
</evidence>
<evidence type="ECO:0000256" key="4">
    <source>
        <dbReference type="ARBA" id="ARBA00022525"/>
    </source>
</evidence>
<comment type="similarity">
    <text evidence="2 8">Belongs to the Wnt family.</text>
</comment>
<dbReference type="OrthoDB" id="5945655at2759"/>
<feature type="region of interest" description="Disordered" evidence="9">
    <location>
        <begin position="81"/>
        <end position="123"/>
    </location>
</feature>
<feature type="compositionally biased region" description="Polar residues" evidence="9">
    <location>
        <begin position="103"/>
        <end position="123"/>
    </location>
</feature>
<evidence type="ECO:0000256" key="6">
    <source>
        <dbReference type="ARBA" id="ARBA00022687"/>
    </source>
</evidence>
<name>A0A3S5AAV0_9PLAT</name>
<keyword evidence="7" id="KW-1015">Disulfide bond</keyword>
<evidence type="ECO:0000256" key="9">
    <source>
        <dbReference type="SAM" id="MobiDB-lite"/>
    </source>
</evidence>
<evidence type="ECO:0000313" key="11">
    <source>
        <dbReference type="Proteomes" id="UP000784294"/>
    </source>
</evidence>
<reference evidence="10" key="1">
    <citation type="submission" date="2018-11" db="EMBL/GenBank/DDBJ databases">
        <authorList>
            <consortium name="Pathogen Informatics"/>
        </authorList>
    </citation>
    <scope>NUCLEOTIDE SEQUENCE</scope>
</reference>
<feature type="compositionally biased region" description="Polar residues" evidence="9">
    <location>
        <begin position="81"/>
        <end position="93"/>
    </location>
</feature>
<comment type="caution">
    <text evidence="10">The sequence shown here is derived from an EMBL/GenBank/DDBJ whole genome shotgun (WGS) entry which is preliminary data.</text>
</comment>
<evidence type="ECO:0000256" key="1">
    <source>
        <dbReference type="ARBA" id="ARBA00004498"/>
    </source>
</evidence>
<evidence type="ECO:0000256" key="8">
    <source>
        <dbReference type="RuleBase" id="RU003500"/>
    </source>
</evidence>
<keyword evidence="4" id="KW-0964">Secreted</keyword>
<dbReference type="Pfam" id="PF00110">
    <property type="entry name" value="wnt"/>
    <property type="match status" value="1"/>
</dbReference>
<dbReference type="GO" id="GO:0005576">
    <property type="term" value="C:extracellular region"/>
    <property type="evidence" value="ECO:0007669"/>
    <property type="project" value="InterPro"/>
</dbReference>
<organism evidence="10 11">
    <name type="scientific">Protopolystoma xenopodis</name>
    <dbReference type="NCBI Taxonomy" id="117903"/>
    <lineage>
        <taxon>Eukaryota</taxon>
        <taxon>Metazoa</taxon>
        <taxon>Spiralia</taxon>
        <taxon>Lophotrochozoa</taxon>
        <taxon>Platyhelminthes</taxon>
        <taxon>Monogenea</taxon>
        <taxon>Polyopisthocotylea</taxon>
        <taxon>Polystomatidea</taxon>
        <taxon>Polystomatidae</taxon>
        <taxon>Protopolystoma</taxon>
    </lineage>
</organism>
<feature type="region of interest" description="Disordered" evidence="9">
    <location>
        <begin position="1"/>
        <end position="46"/>
    </location>
</feature>
<dbReference type="InterPro" id="IPR005817">
    <property type="entry name" value="Wnt"/>
</dbReference>
<proteinExistence type="inferred from homology"/>
<comment type="subcellular location">
    <subcellularLocation>
        <location evidence="1 8">Secreted</location>
        <location evidence="1 8">Extracellular space</location>
        <location evidence="1 8">Extracellular matrix</location>
    </subcellularLocation>
</comment>
<keyword evidence="5" id="KW-0272">Extracellular matrix</keyword>
<keyword evidence="11" id="KW-1185">Reference proteome</keyword>
<dbReference type="Proteomes" id="UP000784294">
    <property type="component" value="Unassembled WGS sequence"/>
</dbReference>
<comment type="function">
    <text evidence="8">Ligand for members of the frizzled family of seven transmembrane receptors.</text>
</comment>
<gene>
    <name evidence="10" type="ORF">PXEA_LOCUS17826</name>
</gene>
<sequence length="270" mass="29450">MAVSSSSETHVRPPTGYPVSVDVLPPSGRIYPSGHDRPMGRFSSNAPAGDSFDWNSHLASDRDDAQRAHATLVDRSNQAWPRSLSLSGRQNTKASDEAVVRQSADQQAGRQWQPSSIPASGSRYSVPAAPGLVSHDLLCHRLNGLTAGQKQLCLSHPGLVWAMVDGTQLGLLECVHQFRGERWNCSAASVLYQFQQQQQEHTPPEHQLTGQMSELSQNQMGSDKEVVTTTKQATGVSRDSVNGLEGILQRGKRRHNSVSCINGPYKYPTN</sequence>
<evidence type="ECO:0000256" key="3">
    <source>
        <dbReference type="ARBA" id="ARBA00022473"/>
    </source>
</evidence>
<keyword evidence="3 8" id="KW-0217">Developmental protein</keyword>
<dbReference type="EMBL" id="CAAALY010067488">
    <property type="protein sequence ID" value="VEL24386.1"/>
    <property type="molecule type" value="Genomic_DNA"/>
</dbReference>
<evidence type="ECO:0000256" key="7">
    <source>
        <dbReference type="ARBA" id="ARBA00023157"/>
    </source>
</evidence>
<keyword evidence="6 8" id="KW-0879">Wnt signaling pathway</keyword>
<dbReference type="GO" id="GO:0005102">
    <property type="term" value="F:signaling receptor binding"/>
    <property type="evidence" value="ECO:0007669"/>
    <property type="project" value="InterPro"/>
</dbReference>
<dbReference type="GO" id="GO:0016055">
    <property type="term" value="P:Wnt signaling pathway"/>
    <property type="evidence" value="ECO:0007669"/>
    <property type="project" value="UniProtKB-KW"/>
</dbReference>
<accession>A0A3S5AAV0</accession>
<evidence type="ECO:0000256" key="2">
    <source>
        <dbReference type="ARBA" id="ARBA00005683"/>
    </source>
</evidence>